<dbReference type="Ensembl" id="ENSSPUT00000024038.1">
    <property type="protein sequence ID" value="ENSSPUP00000022545.1"/>
    <property type="gene ID" value="ENSSPUG00000017312.1"/>
</dbReference>
<protein>
    <submittedName>
        <fullName evidence="1">Uncharacterized protein</fullName>
    </submittedName>
</protein>
<name>A0A8D0HQA4_SPHPU</name>
<reference evidence="1" key="1">
    <citation type="submission" date="2025-08" db="UniProtKB">
        <authorList>
            <consortium name="Ensembl"/>
        </authorList>
    </citation>
    <scope>IDENTIFICATION</scope>
</reference>
<dbReference type="Proteomes" id="UP000694392">
    <property type="component" value="Unplaced"/>
</dbReference>
<dbReference type="AlphaFoldDB" id="A0A8D0HQA4"/>
<reference evidence="1" key="2">
    <citation type="submission" date="2025-09" db="UniProtKB">
        <authorList>
            <consortium name="Ensembl"/>
        </authorList>
    </citation>
    <scope>IDENTIFICATION</scope>
</reference>
<dbReference type="OMA" id="KSHNGRT"/>
<accession>A0A8D0HQA4</accession>
<sequence length="91" mass="10237">MSSVLNQLLPIIKSHNGRTDDDYTPEDLLVLLVYIYSVVGEIKAGEELNEAEGEVKEALARALKDEPELSSLMQKITVHTEYLPKTSMKYL</sequence>
<organism evidence="1 2">
    <name type="scientific">Sphenodon punctatus</name>
    <name type="common">Tuatara</name>
    <name type="synonym">Hatteria punctata</name>
    <dbReference type="NCBI Taxonomy" id="8508"/>
    <lineage>
        <taxon>Eukaryota</taxon>
        <taxon>Metazoa</taxon>
        <taxon>Chordata</taxon>
        <taxon>Craniata</taxon>
        <taxon>Vertebrata</taxon>
        <taxon>Euteleostomi</taxon>
        <taxon>Lepidosauria</taxon>
        <taxon>Sphenodontia</taxon>
        <taxon>Sphenodontidae</taxon>
        <taxon>Sphenodon</taxon>
    </lineage>
</organism>
<proteinExistence type="predicted"/>
<evidence type="ECO:0000313" key="1">
    <source>
        <dbReference type="Ensembl" id="ENSSPUP00000022545.1"/>
    </source>
</evidence>
<evidence type="ECO:0000313" key="2">
    <source>
        <dbReference type="Proteomes" id="UP000694392"/>
    </source>
</evidence>
<keyword evidence="2" id="KW-1185">Reference proteome</keyword>